<dbReference type="InterPro" id="IPR041347">
    <property type="entry name" value="MftR_C"/>
</dbReference>
<dbReference type="RefSeq" id="WP_188940072.1">
    <property type="nucleotide sequence ID" value="NZ_BMNA01000001.1"/>
</dbReference>
<dbReference type="Pfam" id="PF17754">
    <property type="entry name" value="TetR_C_14"/>
    <property type="match status" value="1"/>
</dbReference>
<keyword evidence="2 4" id="KW-0238">DNA-binding</keyword>
<keyword evidence="3" id="KW-0804">Transcription</keyword>
<dbReference type="PANTHER" id="PTHR30055">
    <property type="entry name" value="HTH-TYPE TRANSCRIPTIONAL REGULATOR RUTR"/>
    <property type="match status" value="1"/>
</dbReference>
<evidence type="ECO:0000313" key="7">
    <source>
        <dbReference type="Proteomes" id="UP000655208"/>
    </source>
</evidence>
<evidence type="ECO:0000256" key="1">
    <source>
        <dbReference type="ARBA" id="ARBA00023015"/>
    </source>
</evidence>
<dbReference type="Gene3D" id="1.10.357.10">
    <property type="entry name" value="Tetracycline Repressor, domain 2"/>
    <property type="match status" value="1"/>
</dbReference>
<dbReference type="Pfam" id="PF00440">
    <property type="entry name" value="TetR_N"/>
    <property type="match status" value="1"/>
</dbReference>
<dbReference type="PROSITE" id="PS50977">
    <property type="entry name" value="HTH_TETR_2"/>
    <property type="match status" value="1"/>
</dbReference>
<protein>
    <submittedName>
        <fullName evidence="6">TetR family transcriptional regulator</fullName>
    </submittedName>
</protein>
<gene>
    <name evidence="6" type="ORF">GCM10011594_07460</name>
</gene>
<dbReference type="Gene3D" id="1.10.10.60">
    <property type="entry name" value="Homeodomain-like"/>
    <property type="match status" value="1"/>
</dbReference>
<accession>A0A917WBH4</accession>
<reference evidence="6" key="2">
    <citation type="submission" date="2020-09" db="EMBL/GenBank/DDBJ databases">
        <authorList>
            <person name="Sun Q."/>
            <person name="Zhou Y."/>
        </authorList>
    </citation>
    <scope>NUCLEOTIDE SEQUENCE</scope>
    <source>
        <strain evidence="6">CGMCC 4.7308</strain>
    </source>
</reference>
<name>A0A917WBH4_9ACTN</name>
<dbReference type="PANTHER" id="PTHR30055:SF238">
    <property type="entry name" value="MYCOFACTOCIN BIOSYNTHESIS TRANSCRIPTIONAL REGULATOR MFTR-RELATED"/>
    <property type="match status" value="1"/>
</dbReference>
<feature type="domain" description="HTH tetR-type" evidence="5">
    <location>
        <begin position="11"/>
        <end position="71"/>
    </location>
</feature>
<dbReference type="EMBL" id="BMNA01000001">
    <property type="protein sequence ID" value="GGL90285.1"/>
    <property type="molecule type" value="Genomic_DNA"/>
</dbReference>
<dbReference type="GO" id="GO:0003700">
    <property type="term" value="F:DNA-binding transcription factor activity"/>
    <property type="evidence" value="ECO:0007669"/>
    <property type="project" value="TreeGrafter"/>
</dbReference>
<dbReference type="GO" id="GO:0000976">
    <property type="term" value="F:transcription cis-regulatory region binding"/>
    <property type="evidence" value="ECO:0007669"/>
    <property type="project" value="TreeGrafter"/>
</dbReference>
<dbReference type="InterPro" id="IPR009057">
    <property type="entry name" value="Homeodomain-like_sf"/>
</dbReference>
<proteinExistence type="predicted"/>
<evidence type="ECO:0000256" key="2">
    <source>
        <dbReference type="ARBA" id="ARBA00023125"/>
    </source>
</evidence>
<dbReference type="AlphaFoldDB" id="A0A917WBH4"/>
<dbReference type="SUPFAM" id="SSF46689">
    <property type="entry name" value="Homeodomain-like"/>
    <property type="match status" value="1"/>
</dbReference>
<dbReference type="InterPro" id="IPR023772">
    <property type="entry name" value="DNA-bd_HTH_TetR-type_CS"/>
</dbReference>
<organism evidence="6 7">
    <name type="scientific">Nakamurella endophytica</name>
    <dbReference type="NCBI Taxonomy" id="1748367"/>
    <lineage>
        <taxon>Bacteria</taxon>
        <taxon>Bacillati</taxon>
        <taxon>Actinomycetota</taxon>
        <taxon>Actinomycetes</taxon>
        <taxon>Nakamurellales</taxon>
        <taxon>Nakamurellaceae</taxon>
        <taxon>Nakamurella</taxon>
    </lineage>
</organism>
<sequence length="204" mass="21111">MTLGLRDRKKLGTRQALAEAALALTVSNGYHGWTVADLTEQVGVSRRTFSNYFDSKADAVVAVVDGRLAAVFDTVADAPADIGVDRLLQDALARFGAAMADGLAEVFALLHDDPDLQAATLTAEAATAERIAGALAARNDLPVDDLRVVVAAQCVLTAGRECIGRWLGAADRDPAALTSLLATALSVVDLGRLAGPGAPAPAHR</sequence>
<dbReference type="PROSITE" id="PS01081">
    <property type="entry name" value="HTH_TETR_1"/>
    <property type="match status" value="1"/>
</dbReference>
<keyword evidence="7" id="KW-1185">Reference proteome</keyword>
<evidence type="ECO:0000256" key="4">
    <source>
        <dbReference type="PROSITE-ProRule" id="PRU00335"/>
    </source>
</evidence>
<evidence type="ECO:0000313" key="6">
    <source>
        <dbReference type="EMBL" id="GGL90285.1"/>
    </source>
</evidence>
<comment type="caution">
    <text evidence="6">The sequence shown here is derived from an EMBL/GenBank/DDBJ whole genome shotgun (WGS) entry which is preliminary data.</text>
</comment>
<reference evidence="6" key="1">
    <citation type="journal article" date="2014" name="Int. J. Syst. Evol. Microbiol.">
        <title>Complete genome sequence of Corynebacterium casei LMG S-19264T (=DSM 44701T), isolated from a smear-ripened cheese.</title>
        <authorList>
            <consortium name="US DOE Joint Genome Institute (JGI-PGF)"/>
            <person name="Walter F."/>
            <person name="Albersmeier A."/>
            <person name="Kalinowski J."/>
            <person name="Ruckert C."/>
        </authorList>
    </citation>
    <scope>NUCLEOTIDE SEQUENCE</scope>
    <source>
        <strain evidence="6">CGMCC 4.7308</strain>
    </source>
</reference>
<dbReference type="Proteomes" id="UP000655208">
    <property type="component" value="Unassembled WGS sequence"/>
</dbReference>
<feature type="DNA-binding region" description="H-T-H motif" evidence="4">
    <location>
        <begin position="34"/>
        <end position="53"/>
    </location>
</feature>
<evidence type="ECO:0000259" key="5">
    <source>
        <dbReference type="PROSITE" id="PS50977"/>
    </source>
</evidence>
<dbReference type="InterPro" id="IPR050109">
    <property type="entry name" value="HTH-type_TetR-like_transc_reg"/>
</dbReference>
<dbReference type="InterPro" id="IPR001647">
    <property type="entry name" value="HTH_TetR"/>
</dbReference>
<evidence type="ECO:0000256" key="3">
    <source>
        <dbReference type="ARBA" id="ARBA00023163"/>
    </source>
</evidence>
<keyword evidence="1" id="KW-0805">Transcription regulation</keyword>